<name>A0A1A8X8R2_PLAMA</name>
<dbReference type="AlphaFoldDB" id="A0A1A8X8R2"/>
<gene>
    <name evidence="1" type="ORF">PMALA_074690</name>
</gene>
<proteinExistence type="predicted"/>
<organism evidence="1 2">
    <name type="scientific">Plasmodium malariae</name>
    <dbReference type="NCBI Taxonomy" id="5858"/>
    <lineage>
        <taxon>Eukaryota</taxon>
        <taxon>Sar</taxon>
        <taxon>Alveolata</taxon>
        <taxon>Apicomplexa</taxon>
        <taxon>Aconoidasida</taxon>
        <taxon>Haemosporida</taxon>
        <taxon>Plasmodiidae</taxon>
        <taxon>Plasmodium</taxon>
        <taxon>Plasmodium (Plasmodium)</taxon>
    </lineage>
</organism>
<evidence type="ECO:0000313" key="2">
    <source>
        <dbReference type="Proteomes" id="UP000078597"/>
    </source>
</evidence>
<accession>A0A1A8X8R2</accession>
<dbReference type="EMBL" id="FLQW01006268">
    <property type="protein sequence ID" value="SBT00210.1"/>
    <property type="molecule type" value="Genomic_DNA"/>
</dbReference>
<evidence type="ECO:0000313" key="1">
    <source>
        <dbReference type="EMBL" id="SBT00210.1"/>
    </source>
</evidence>
<sequence length="151" mass="17619">MDVAIFRSGNINIKSTAFGSSLGNQNNDNYHLDKRIMKILRGESNENSLLNGKILETEYYYRPYVNYYDDYTNNYNDFKELYKREGIYIYKKKNKKSLLNSIVKTLKKYDKQYEEDVMDAFFSNNIGFISVSNDFSSVASNIFKVISPVLA</sequence>
<dbReference type="VEuPathDB" id="PlasmoDB:PmUG01_00052100"/>
<protein>
    <submittedName>
        <fullName evidence="1">Uncharacterized protein</fullName>
    </submittedName>
</protein>
<dbReference type="Proteomes" id="UP000078597">
    <property type="component" value="Unassembled WGS sequence"/>
</dbReference>
<reference evidence="2" key="1">
    <citation type="submission" date="2016-05" db="EMBL/GenBank/DDBJ databases">
        <authorList>
            <person name="Naeem Raeece"/>
        </authorList>
    </citation>
    <scope>NUCLEOTIDE SEQUENCE [LARGE SCALE GENOMIC DNA]</scope>
</reference>